<dbReference type="InterPro" id="IPR052155">
    <property type="entry name" value="Biofilm_reg_signaling"/>
</dbReference>
<dbReference type="Pfam" id="PF00989">
    <property type="entry name" value="PAS"/>
    <property type="match status" value="1"/>
</dbReference>
<feature type="domain" description="EAL" evidence="3">
    <location>
        <begin position="575"/>
        <end position="837"/>
    </location>
</feature>
<dbReference type="Pfam" id="PF00563">
    <property type="entry name" value="EAL"/>
    <property type="match status" value="1"/>
</dbReference>
<dbReference type="NCBIfam" id="TIGR00254">
    <property type="entry name" value="GGDEF"/>
    <property type="match status" value="1"/>
</dbReference>
<dbReference type="Proteomes" id="UP000562492">
    <property type="component" value="Unassembled WGS sequence"/>
</dbReference>
<evidence type="ECO:0000259" key="3">
    <source>
        <dbReference type="PROSITE" id="PS50883"/>
    </source>
</evidence>
<keyword evidence="1" id="KW-1133">Transmembrane helix</keyword>
<dbReference type="InterPro" id="IPR035919">
    <property type="entry name" value="EAL_sf"/>
</dbReference>
<dbReference type="RefSeq" id="WP_184709598.1">
    <property type="nucleotide sequence ID" value="NZ_JACHKZ010000019.1"/>
</dbReference>
<dbReference type="InterPro" id="IPR001633">
    <property type="entry name" value="EAL_dom"/>
</dbReference>
<feature type="transmembrane region" description="Helical" evidence="1">
    <location>
        <begin position="232"/>
        <end position="250"/>
    </location>
</feature>
<evidence type="ECO:0000313" key="6">
    <source>
        <dbReference type="Proteomes" id="UP000562492"/>
    </source>
</evidence>
<dbReference type="SUPFAM" id="SSF55785">
    <property type="entry name" value="PYP-like sensor domain (PAS domain)"/>
    <property type="match status" value="1"/>
</dbReference>
<feature type="domain" description="PAS" evidence="2">
    <location>
        <begin position="268"/>
        <end position="322"/>
    </location>
</feature>
<gene>
    <name evidence="5" type="ORF">HNP33_002948</name>
</gene>
<dbReference type="InterPro" id="IPR000160">
    <property type="entry name" value="GGDEF_dom"/>
</dbReference>
<dbReference type="PANTHER" id="PTHR44757:SF4">
    <property type="entry name" value="DIGUANYLATE CYCLASE DGCE-RELATED"/>
    <property type="match status" value="1"/>
</dbReference>
<dbReference type="Pfam" id="PF00990">
    <property type="entry name" value="GGDEF"/>
    <property type="match status" value="1"/>
</dbReference>
<dbReference type="CDD" id="cd01948">
    <property type="entry name" value="EAL"/>
    <property type="match status" value="1"/>
</dbReference>
<dbReference type="SUPFAM" id="SSF55073">
    <property type="entry name" value="Nucleotide cyclase"/>
    <property type="match status" value="1"/>
</dbReference>
<dbReference type="InterPro" id="IPR029787">
    <property type="entry name" value="Nucleotide_cyclase"/>
</dbReference>
<dbReference type="InterPro" id="IPR000014">
    <property type="entry name" value="PAS"/>
</dbReference>
<dbReference type="Gene3D" id="3.30.450.20">
    <property type="entry name" value="PAS domain"/>
    <property type="match status" value="1"/>
</dbReference>
<feature type="transmembrane region" description="Helical" evidence="1">
    <location>
        <begin position="40"/>
        <end position="58"/>
    </location>
</feature>
<evidence type="ECO:0000259" key="4">
    <source>
        <dbReference type="PROSITE" id="PS50887"/>
    </source>
</evidence>
<dbReference type="PROSITE" id="PS50112">
    <property type="entry name" value="PAS"/>
    <property type="match status" value="1"/>
</dbReference>
<protein>
    <submittedName>
        <fullName evidence="5">Diguanylate cyclase (GGDEF)-like protein</fullName>
    </submittedName>
</protein>
<evidence type="ECO:0000259" key="2">
    <source>
        <dbReference type="PROSITE" id="PS50112"/>
    </source>
</evidence>
<comment type="caution">
    <text evidence="5">The sequence shown here is derived from an EMBL/GenBank/DDBJ whole genome shotgun (WGS) entry which is preliminary data.</text>
</comment>
<dbReference type="SMART" id="SM00091">
    <property type="entry name" value="PAS"/>
    <property type="match status" value="1"/>
</dbReference>
<name>A0ABR6RI51_9BURK</name>
<dbReference type="SUPFAM" id="SSF141868">
    <property type="entry name" value="EAL domain-like"/>
    <property type="match status" value="1"/>
</dbReference>
<feature type="domain" description="GGDEF" evidence="4">
    <location>
        <begin position="430"/>
        <end position="563"/>
    </location>
</feature>
<dbReference type="InterPro" id="IPR035965">
    <property type="entry name" value="PAS-like_dom_sf"/>
</dbReference>
<dbReference type="CDD" id="cd01949">
    <property type="entry name" value="GGDEF"/>
    <property type="match status" value="1"/>
</dbReference>
<dbReference type="PROSITE" id="PS50883">
    <property type="entry name" value="EAL"/>
    <property type="match status" value="1"/>
</dbReference>
<dbReference type="Gene3D" id="3.20.20.450">
    <property type="entry name" value="EAL domain"/>
    <property type="match status" value="1"/>
</dbReference>
<dbReference type="Gene3D" id="3.30.70.270">
    <property type="match status" value="1"/>
</dbReference>
<dbReference type="PROSITE" id="PS50887">
    <property type="entry name" value="GGDEF"/>
    <property type="match status" value="1"/>
</dbReference>
<dbReference type="PANTHER" id="PTHR44757">
    <property type="entry name" value="DIGUANYLATE CYCLASE DGCP"/>
    <property type="match status" value="1"/>
</dbReference>
<keyword evidence="6" id="KW-1185">Reference proteome</keyword>
<keyword evidence="1" id="KW-0472">Membrane</keyword>
<reference evidence="5 6" key="1">
    <citation type="submission" date="2020-08" db="EMBL/GenBank/DDBJ databases">
        <title>Functional genomics of gut bacteria from endangered species of beetles.</title>
        <authorList>
            <person name="Carlos-Shanley C."/>
        </authorList>
    </citation>
    <scope>NUCLEOTIDE SEQUENCE [LARGE SCALE GENOMIC DNA]</scope>
    <source>
        <strain evidence="5 6">S00124</strain>
    </source>
</reference>
<proteinExistence type="predicted"/>
<dbReference type="SMART" id="SM00267">
    <property type="entry name" value="GGDEF"/>
    <property type="match status" value="1"/>
</dbReference>
<evidence type="ECO:0000313" key="5">
    <source>
        <dbReference type="EMBL" id="MBB6578846.1"/>
    </source>
</evidence>
<sequence>MAVGTTMDYYASQRPTASGTAASGTADSHWRRSLRTLRSIWPFIALALVQATLALISLQTLSALRSFSTGESQWSKGQKDAIYALSHYATTGDVNAYDQFIKGLSVPLSDLQARKLLEAQGSKAEPQASLLLEQGRNDPQEINELLWLTGYFRDTALVGPLLDKWRASDSALMELQAVGNLIHASLQANAPTSTQQQGWLTKINALQSQLAAIEQDFSSILNTSARKLKANLLWLNIGGALLMLVLLMWHTSRLKRDTEQVENTLDMVSQRATTTLAAIGDAVITTNAAGDVLYMNKAAEQLLGASLHQLFMRNLAERMRTPPAELESYLVQDAILDALSGKSLVNEAIFTIYDSHRRARQVKMAYTPLGTHTGTTEAVFVFHDVSQEQTFIRELAWQATHDQLTGLVNRYEFERRLGLVLTQPHKHDGPAGAIMYLDLDQFKVINDTGGHSAGDAMLRAISTMLQHGLRAEDTLARVGGDEFAILLENCSFDLAKELAEQIRDAAQHLRIQWGERSLSSSISIGLVKLCAPLDSVEEVFRVADMACFGAKQRGRNAVYAYDPAVDQEIARYVGEMEWVERIKTALEGDQFILHAQPIHALNNSAEAAAGHALHVEVQIRMRMPDGSVISPVHFIPAAERYGLMPLVDRWVVNKSLETLAAMQKAWHVMPISCCAINLSGTTLGDEKLLDFLRHQIELHGINPRILCFEITETAAITHLPNAIRLVKSLKEMGCKFSMDDFGAGVSSFASLKNLPVDFLKIDGAIVADMQREPAHRAMVEAINHLGHALGMKTIAEFAATPEIVEMLRDMGVDYAQGYATGAPKPFPGVHASPAANEAAAAAAPAAGARLGSPAPNLPLSMARGVI</sequence>
<dbReference type="InterPro" id="IPR013767">
    <property type="entry name" value="PAS_fold"/>
</dbReference>
<keyword evidence="1" id="KW-0812">Transmembrane</keyword>
<dbReference type="InterPro" id="IPR043128">
    <property type="entry name" value="Rev_trsase/Diguanyl_cyclase"/>
</dbReference>
<organism evidence="5 6">
    <name type="scientific">Comamonas odontotermitis</name>
    <dbReference type="NCBI Taxonomy" id="379895"/>
    <lineage>
        <taxon>Bacteria</taxon>
        <taxon>Pseudomonadati</taxon>
        <taxon>Pseudomonadota</taxon>
        <taxon>Betaproteobacteria</taxon>
        <taxon>Burkholderiales</taxon>
        <taxon>Comamonadaceae</taxon>
        <taxon>Comamonas</taxon>
    </lineage>
</organism>
<evidence type="ECO:0000256" key="1">
    <source>
        <dbReference type="SAM" id="Phobius"/>
    </source>
</evidence>
<dbReference type="EMBL" id="JACHKZ010000019">
    <property type="protein sequence ID" value="MBB6578846.1"/>
    <property type="molecule type" value="Genomic_DNA"/>
</dbReference>
<accession>A0ABR6RI51</accession>
<dbReference type="CDD" id="cd00130">
    <property type="entry name" value="PAS"/>
    <property type="match status" value="1"/>
</dbReference>
<dbReference type="SMART" id="SM00052">
    <property type="entry name" value="EAL"/>
    <property type="match status" value="1"/>
</dbReference>